<protein>
    <submittedName>
        <fullName evidence="1">Uncharacterized protein</fullName>
    </submittedName>
</protein>
<dbReference type="Proteomes" id="UP000281474">
    <property type="component" value="Unassembled WGS sequence"/>
</dbReference>
<reference evidence="1 2" key="1">
    <citation type="submission" date="2018-09" db="EMBL/GenBank/DDBJ databases">
        <title>Phylogeny of the Shewanellaceae, and recommendation for two new genera, Pseudoshewanella and Parashewanella.</title>
        <authorList>
            <person name="Wang G."/>
        </authorList>
    </citation>
    <scope>NUCLEOTIDE SEQUENCE [LARGE SCALE GENOMIC DNA]</scope>
    <source>
        <strain evidence="1 2">C51</strain>
    </source>
</reference>
<dbReference type="AlphaFoldDB" id="A0A3L8PXR9"/>
<dbReference type="EMBL" id="QZEI01000019">
    <property type="protein sequence ID" value="RLV60216.1"/>
    <property type="molecule type" value="Genomic_DNA"/>
</dbReference>
<comment type="caution">
    <text evidence="1">The sequence shown here is derived from an EMBL/GenBank/DDBJ whole genome shotgun (WGS) entry which is preliminary data.</text>
</comment>
<proteinExistence type="predicted"/>
<keyword evidence="2" id="KW-1185">Reference proteome</keyword>
<name>A0A3L8PXR9_9GAMM</name>
<sequence length="81" mass="8947">MTLTVTPSPSELVISLDYDDKAQDLTRCMLVSAPDAVSQDSPQIISVQFKYTHESKAYTAVIPSQNMQIKAFIEEGKVRLG</sequence>
<evidence type="ECO:0000313" key="1">
    <source>
        <dbReference type="EMBL" id="RLV60216.1"/>
    </source>
</evidence>
<organism evidence="1 2">
    <name type="scientific">Parashewanella curva</name>
    <dbReference type="NCBI Taxonomy" id="2338552"/>
    <lineage>
        <taxon>Bacteria</taxon>
        <taxon>Pseudomonadati</taxon>
        <taxon>Pseudomonadota</taxon>
        <taxon>Gammaproteobacteria</taxon>
        <taxon>Alteromonadales</taxon>
        <taxon>Shewanellaceae</taxon>
        <taxon>Parashewanella</taxon>
    </lineage>
</organism>
<dbReference type="RefSeq" id="WP_121838503.1">
    <property type="nucleotide sequence ID" value="NZ_ML014768.1"/>
</dbReference>
<accession>A0A3L8PXR9</accession>
<evidence type="ECO:0000313" key="2">
    <source>
        <dbReference type="Proteomes" id="UP000281474"/>
    </source>
</evidence>
<gene>
    <name evidence="1" type="ORF">D5018_08100</name>
</gene>